<reference evidence="2 3" key="1">
    <citation type="journal article" date="2019" name="Sci. Rep.">
        <title>Orb-weaving spider Araneus ventricosus genome elucidates the spidroin gene catalogue.</title>
        <authorList>
            <person name="Kono N."/>
            <person name="Nakamura H."/>
            <person name="Ohtoshi R."/>
            <person name="Moran D.A.P."/>
            <person name="Shinohara A."/>
            <person name="Yoshida Y."/>
            <person name="Fujiwara M."/>
            <person name="Mori M."/>
            <person name="Tomita M."/>
            <person name="Arakawa K."/>
        </authorList>
    </citation>
    <scope>NUCLEOTIDE SEQUENCE [LARGE SCALE GENOMIC DNA]</scope>
</reference>
<accession>A0A4Y2RYT5</accession>
<feature type="signal peptide" evidence="1">
    <location>
        <begin position="1"/>
        <end position="20"/>
    </location>
</feature>
<evidence type="ECO:0000313" key="3">
    <source>
        <dbReference type="Proteomes" id="UP000499080"/>
    </source>
</evidence>
<keyword evidence="3" id="KW-1185">Reference proteome</keyword>
<protein>
    <submittedName>
        <fullName evidence="2">Uncharacterized protein</fullName>
    </submittedName>
</protein>
<dbReference type="AlphaFoldDB" id="A0A4Y2RYT5"/>
<comment type="caution">
    <text evidence="2">The sequence shown here is derived from an EMBL/GenBank/DDBJ whole genome shotgun (WGS) entry which is preliminary data.</text>
</comment>
<keyword evidence="1" id="KW-0732">Signal</keyword>
<feature type="chain" id="PRO_5021409334" evidence="1">
    <location>
        <begin position="21"/>
        <end position="106"/>
    </location>
</feature>
<organism evidence="2 3">
    <name type="scientific">Araneus ventricosus</name>
    <name type="common">Orbweaver spider</name>
    <name type="synonym">Epeira ventricosa</name>
    <dbReference type="NCBI Taxonomy" id="182803"/>
    <lineage>
        <taxon>Eukaryota</taxon>
        <taxon>Metazoa</taxon>
        <taxon>Ecdysozoa</taxon>
        <taxon>Arthropoda</taxon>
        <taxon>Chelicerata</taxon>
        <taxon>Arachnida</taxon>
        <taxon>Araneae</taxon>
        <taxon>Araneomorphae</taxon>
        <taxon>Entelegynae</taxon>
        <taxon>Araneoidea</taxon>
        <taxon>Araneidae</taxon>
        <taxon>Araneus</taxon>
    </lineage>
</organism>
<name>A0A4Y2RYT5_ARAVE</name>
<proteinExistence type="predicted"/>
<dbReference type="Proteomes" id="UP000499080">
    <property type="component" value="Unassembled WGS sequence"/>
</dbReference>
<sequence length="106" mass="12251">MAKICCVVVLILLSSPQLDQVKSPLAHENHEPAENFQEVLFSSYVHEQMVWSDWCVLHLRHTGKNLLSLYTYESVRVCQLKSCYGGLQFLSSFSSRSGRMFCWYQS</sequence>
<dbReference type="EMBL" id="BGPR01019126">
    <property type="protein sequence ID" value="GBN81042.1"/>
    <property type="molecule type" value="Genomic_DNA"/>
</dbReference>
<evidence type="ECO:0000256" key="1">
    <source>
        <dbReference type="SAM" id="SignalP"/>
    </source>
</evidence>
<gene>
    <name evidence="2" type="ORF">AVEN_115985_1</name>
</gene>
<evidence type="ECO:0000313" key="2">
    <source>
        <dbReference type="EMBL" id="GBN81042.1"/>
    </source>
</evidence>